<comment type="subcellular location">
    <subcellularLocation>
        <location evidence="1">Nucleus</location>
    </subcellularLocation>
</comment>
<dbReference type="Gene3D" id="2.40.50.140">
    <property type="entry name" value="Nucleic acid-binding proteins"/>
    <property type="match status" value="1"/>
</dbReference>
<feature type="region of interest" description="Disordered" evidence="16">
    <location>
        <begin position="1"/>
        <end position="77"/>
    </location>
</feature>
<dbReference type="Gene3D" id="3.40.50.300">
    <property type="entry name" value="P-loop containing nucleotide triphosphate hydrolases"/>
    <property type="match status" value="1"/>
</dbReference>
<evidence type="ECO:0000256" key="2">
    <source>
        <dbReference type="ARBA" id="ARBA00008010"/>
    </source>
</evidence>
<evidence type="ECO:0000256" key="14">
    <source>
        <dbReference type="ARBA" id="ARBA00023242"/>
    </source>
</evidence>
<dbReference type="InterPro" id="IPR031327">
    <property type="entry name" value="MCM"/>
</dbReference>
<gene>
    <name evidence="18" type="ORF">H310_14035</name>
</gene>
<evidence type="ECO:0000256" key="13">
    <source>
        <dbReference type="ARBA" id="ARBA00023125"/>
    </source>
</evidence>
<evidence type="ECO:0000256" key="16">
    <source>
        <dbReference type="SAM" id="MobiDB-lite"/>
    </source>
</evidence>
<dbReference type="VEuPathDB" id="FungiDB:H310_14035"/>
<dbReference type="AlphaFoldDB" id="A0A024TCN8"/>
<protein>
    <recommendedName>
        <fullName evidence="4">DNA replication licensing factor MCM2</fullName>
        <ecNumber evidence="3">3.6.4.12</ecNumber>
    </recommendedName>
</protein>
<dbReference type="Pfam" id="PF14551">
    <property type="entry name" value="MCM_N"/>
    <property type="match status" value="1"/>
</dbReference>
<reference evidence="18" key="1">
    <citation type="submission" date="2013-12" db="EMBL/GenBank/DDBJ databases">
        <title>The Genome Sequence of Aphanomyces invadans NJM9701.</title>
        <authorList>
            <consortium name="The Broad Institute Genomics Platform"/>
            <person name="Russ C."/>
            <person name="Tyler B."/>
            <person name="van West P."/>
            <person name="Dieguez-Uribeondo J."/>
            <person name="Young S.K."/>
            <person name="Zeng Q."/>
            <person name="Gargeya S."/>
            <person name="Fitzgerald M."/>
            <person name="Abouelleil A."/>
            <person name="Alvarado L."/>
            <person name="Chapman S.B."/>
            <person name="Gainer-Dewar J."/>
            <person name="Goldberg J."/>
            <person name="Griggs A."/>
            <person name="Gujja S."/>
            <person name="Hansen M."/>
            <person name="Howarth C."/>
            <person name="Imamovic A."/>
            <person name="Ireland A."/>
            <person name="Larimer J."/>
            <person name="McCowan C."/>
            <person name="Murphy C."/>
            <person name="Pearson M."/>
            <person name="Poon T.W."/>
            <person name="Priest M."/>
            <person name="Roberts A."/>
            <person name="Saif S."/>
            <person name="Shea T."/>
            <person name="Sykes S."/>
            <person name="Wortman J."/>
            <person name="Nusbaum C."/>
            <person name="Birren B."/>
        </authorList>
    </citation>
    <scope>NUCLEOTIDE SEQUENCE [LARGE SCALE GENOMIC DNA]</scope>
    <source>
        <strain evidence="18">NJM9701</strain>
    </source>
</reference>
<keyword evidence="13" id="KW-0238">DNA-binding</keyword>
<comment type="similarity">
    <text evidence="2">Belongs to the MCM family.</text>
</comment>
<keyword evidence="14" id="KW-0539">Nucleus</keyword>
<accession>A0A024TCN8</accession>
<evidence type="ECO:0000313" key="18">
    <source>
        <dbReference type="EMBL" id="ETV91351.1"/>
    </source>
</evidence>
<dbReference type="InterPro" id="IPR001208">
    <property type="entry name" value="MCM_dom"/>
</dbReference>
<dbReference type="GO" id="GO:0008270">
    <property type="term" value="F:zinc ion binding"/>
    <property type="evidence" value="ECO:0007669"/>
    <property type="project" value="UniProtKB-KW"/>
</dbReference>
<dbReference type="Pfam" id="PF12619">
    <property type="entry name" value="MCM2_N"/>
    <property type="match status" value="1"/>
</dbReference>
<dbReference type="EMBL" id="KI914011">
    <property type="protein sequence ID" value="ETV91351.1"/>
    <property type="molecule type" value="Genomic_DNA"/>
</dbReference>
<dbReference type="GO" id="GO:0042555">
    <property type="term" value="C:MCM complex"/>
    <property type="evidence" value="ECO:0007669"/>
    <property type="project" value="InterPro"/>
</dbReference>
<dbReference type="GO" id="GO:0005634">
    <property type="term" value="C:nucleus"/>
    <property type="evidence" value="ECO:0007669"/>
    <property type="project" value="UniProtKB-SubCell"/>
</dbReference>
<dbReference type="GO" id="GO:0017116">
    <property type="term" value="F:single-stranded DNA helicase activity"/>
    <property type="evidence" value="ECO:0007669"/>
    <property type="project" value="TreeGrafter"/>
</dbReference>
<dbReference type="InterPro" id="IPR018525">
    <property type="entry name" value="MCM_CS"/>
</dbReference>
<sequence length="876" mass="98997">MSLSGDDSDMERETKRRRLRRGDDDSENGNASNASDLDEDVGVTPDERVYFSADDEEDDDGEDLLENAQDDYKRMDTLDQYDVGQLDDRRYDAIDEETRRRVEEELDRRDAREGRLAAVLQEDQEMERDDAHRRRFVRRQDEGATDDMVQDEELINLEHFDVPLREFIAAERPRNEIKRRFKQFLNTYTHENKVVYHEKIVKMAQRNEQSLEIEIGDIIQCMSIFAAWIVEAPKDMLSLLDEVARDVVLSLFPYYDTIHKEIFVRILDLPGTEKIRDLRTAHLNFLIKVSGVVTRRTSVFPQLQLVKFNCVACGAVLGPFTQHKNAELSLNACPECQSKGPFSLNTSQTIYRNYQKLTLQESPSSVPPGRVPRSKEVILLADLIDKARPGEEVAITGVYINTPDPTLNMKDGFPVFKTVIEANHIERTAEGHTTVLTAEDKKAILKWSKQPNIGQLLIQSIAPSIYGHTAVKTALCLSLFGGKPKHIKNSRVRGDLNVLMVGDPGTAKSQFLKFMQATAPRAVYTTGKGASAVGLTAGVTRDPMTKEWVLQGGALVLADKGVCLIDEFDKMNEQDRTSIHEAMEQQTISVSKAGIVTSLQARCAVIAAANPIGGRYNATRTFAENVELTDPILQRFDVLCVLQDKVDPVQDEQLADFVISSHINSSLDTPKVSTASTSTHLPQDLLKKYIVYARTFVNPTVSSTLDTRKIETFYAQLRKASQHTGAVPIAVRHIESLFRMAEAYARMHLRDAVCNDDLDMAIQVMTTALCEAQKFTFKRQWKKLFAQYLSFRQDNTIVLMHIVQELFQAAYTYHQLRQEKKRSIAPLSELQVACADVLSKAKSLGIMDLSPLYESAAFEQNGLRYDPDHQMILKTF</sequence>
<keyword evidence="5" id="KW-0235">DNA replication</keyword>
<keyword evidence="15" id="KW-0131">Cell cycle</keyword>
<dbReference type="STRING" id="157072.A0A024TCN8"/>
<keyword evidence="12" id="KW-0067">ATP-binding</keyword>
<dbReference type="PROSITE" id="PS50051">
    <property type="entry name" value="MCM_2"/>
    <property type="match status" value="1"/>
</dbReference>
<evidence type="ECO:0000256" key="15">
    <source>
        <dbReference type="ARBA" id="ARBA00023306"/>
    </source>
</evidence>
<keyword evidence="10" id="KW-0347">Helicase</keyword>
<dbReference type="EC" id="3.6.4.12" evidence="3"/>
<dbReference type="InterPro" id="IPR027925">
    <property type="entry name" value="MCM_N"/>
</dbReference>
<dbReference type="SUPFAM" id="SSF52540">
    <property type="entry name" value="P-loop containing nucleoside triphosphate hydrolases"/>
    <property type="match status" value="1"/>
</dbReference>
<evidence type="ECO:0000256" key="10">
    <source>
        <dbReference type="ARBA" id="ARBA00022806"/>
    </source>
</evidence>
<dbReference type="SMART" id="SM00350">
    <property type="entry name" value="MCM"/>
    <property type="match status" value="1"/>
</dbReference>
<dbReference type="Pfam" id="PF17855">
    <property type="entry name" value="MCM_lid"/>
    <property type="match status" value="1"/>
</dbReference>
<evidence type="ECO:0000256" key="11">
    <source>
        <dbReference type="ARBA" id="ARBA00022833"/>
    </source>
</evidence>
<feature type="domain" description="MCM C-terminal AAA(+) ATPase" evidence="17">
    <location>
        <begin position="453"/>
        <end position="658"/>
    </location>
</feature>
<dbReference type="GO" id="GO:1902975">
    <property type="term" value="P:mitotic DNA replication initiation"/>
    <property type="evidence" value="ECO:0007669"/>
    <property type="project" value="TreeGrafter"/>
</dbReference>
<dbReference type="PANTHER" id="PTHR11630:SF44">
    <property type="entry name" value="DNA REPLICATION LICENSING FACTOR MCM2"/>
    <property type="match status" value="1"/>
</dbReference>
<dbReference type="PROSITE" id="PS00847">
    <property type="entry name" value="MCM_1"/>
    <property type="match status" value="1"/>
</dbReference>
<keyword evidence="6" id="KW-0479">Metal-binding</keyword>
<dbReference type="GO" id="GO:0043138">
    <property type="term" value="F:3'-5' DNA helicase activity"/>
    <property type="evidence" value="ECO:0007669"/>
    <property type="project" value="TreeGrafter"/>
</dbReference>
<dbReference type="GeneID" id="20091085"/>
<dbReference type="InterPro" id="IPR027417">
    <property type="entry name" value="P-loop_NTPase"/>
</dbReference>
<proteinExistence type="inferred from homology"/>
<dbReference type="PANTHER" id="PTHR11630">
    <property type="entry name" value="DNA REPLICATION LICENSING FACTOR MCM FAMILY MEMBER"/>
    <property type="match status" value="1"/>
</dbReference>
<dbReference type="RefSeq" id="XP_008879979.1">
    <property type="nucleotide sequence ID" value="XM_008881757.1"/>
</dbReference>
<dbReference type="InterPro" id="IPR008045">
    <property type="entry name" value="MCM2"/>
</dbReference>
<keyword evidence="8" id="KW-0863">Zinc-finger</keyword>
<dbReference type="GO" id="GO:0016787">
    <property type="term" value="F:hydrolase activity"/>
    <property type="evidence" value="ECO:0007669"/>
    <property type="project" value="UniProtKB-KW"/>
</dbReference>
<evidence type="ECO:0000256" key="8">
    <source>
        <dbReference type="ARBA" id="ARBA00022771"/>
    </source>
</evidence>
<evidence type="ECO:0000256" key="6">
    <source>
        <dbReference type="ARBA" id="ARBA00022723"/>
    </source>
</evidence>
<dbReference type="Pfam" id="PF00493">
    <property type="entry name" value="MCM"/>
    <property type="match status" value="1"/>
</dbReference>
<dbReference type="GO" id="GO:0005524">
    <property type="term" value="F:ATP binding"/>
    <property type="evidence" value="ECO:0007669"/>
    <property type="project" value="UniProtKB-KW"/>
</dbReference>
<dbReference type="InterPro" id="IPR041562">
    <property type="entry name" value="MCM_lid"/>
</dbReference>
<dbReference type="PRINTS" id="PR01658">
    <property type="entry name" value="MCMPROTEIN2"/>
</dbReference>
<evidence type="ECO:0000256" key="3">
    <source>
        <dbReference type="ARBA" id="ARBA00012551"/>
    </source>
</evidence>
<dbReference type="Pfam" id="PF17207">
    <property type="entry name" value="MCM_OB"/>
    <property type="match status" value="1"/>
</dbReference>
<evidence type="ECO:0000256" key="12">
    <source>
        <dbReference type="ARBA" id="ARBA00022840"/>
    </source>
</evidence>
<keyword evidence="7" id="KW-0547">Nucleotide-binding</keyword>
<evidence type="ECO:0000256" key="9">
    <source>
        <dbReference type="ARBA" id="ARBA00022801"/>
    </source>
</evidence>
<dbReference type="SUPFAM" id="SSF50249">
    <property type="entry name" value="Nucleic acid-binding proteins"/>
    <property type="match status" value="1"/>
</dbReference>
<feature type="compositionally biased region" description="Acidic residues" evidence="16">
    <location>
        <begin position="53"/>
        <end position="69"/>
    </location>
</feature>
<dbReference type="PRINTS" id="PR01657">
    <property type="entry name" value="MCMFAMILY"/>
</dbReference>
<evidence type="ECO:0000256" key="1">
    <source>
        <dbReference type="ARBA" id="ARBA00004123"/>
    </source>
</evidence>
<dbReference type="InterPro" id="IPR059098">
    <property type="entry name" value="WHD_MCM2"/>
</dbReference>
<dbReference type="InterPro" id="IPR012340">
    <property type="entry name" value="NA-bd_OB-fold"/>
</dbReference>
<evidence type="ECO:0000256" key="7">
    <source>
        <dbReference type="ARBA" id="ARBA00022741"/>
    </source>
</evidence>
<dbReference type="InterPro" id="IPR033762">
    <property type="entry name" value="MCM_OB"/>
</dbReference>
<feature type="compositionally biased region" description="Acidic residues" evidence="16">
    <location>
        <begin position="1"/>
        <end position="10"/>
    </location>
</feature>
<dbReference type="Gene3D" id="2.20.28.10">
    <property type="match status" value="1"/>
</dbReference>
<dbReference type="FunFam" id="3.40.50.300:FF:000138">
    <property type="entry name" value="DNA helicase"/>
    <property type="match status" value="1"/>
</dbReference>
<evidence type="ECO:0000256" key="4">
    <source>
        <dbReference type="ARBA" id="ARBA00018925"/>
    </source>
</evidence>
<dbReference type="Pfam" id="PF23669">
    <property type="entry name" value="WHD_MCM2"/>
    <property type="match status" value="1"/>
</dbReference>
<dbReference type="eggNOG" id="KOG0477">
    <property type="taxonomic scope" value="Eukaryota"/>
</dbReference>
<evidence type="ECO:0000259" key="17">
    <source>
        <dbReference type="PROSITE" id="PS50051"/>
    </source>
</evidence>
<evidence type="ECO:0000256" key="5">
    <source>
        <dbReference type="ARBA" id="ARBA00022705"/>
    </source>
</evidence>
<keyword evidence="11" id="KW-0862">Zinc</keyword>
<name>A0A024TCN8_9STRA</name>
<dbReference type="GO" id="GO:0003697">
    <property type="term" value="F:single-stranded DNA binding"/>
    <property type="evidence" value="ECO:0007669"/>
    <property type="project" value="TreeGrafter"/>
</dbReference>
<keyword evidence="9" id="KW-0378">Hydrolase</keyword>
<dbReference type="GO" id="GO:0000727">
    <property type="term" value="P:double-strand break repair via break-induced replication"/>
    <property type="evidence" value="ECO:0007669"/>
    <property type="project" value="TreeGrafter"/>
</dbReference>
<dbReference type="Gene3D" id="3.30.1640.10">
    <property type="entry name" value="mini-chromosome maintenance (MCM) complex, chain A, domain 1"/>
    <property type="match status" value="1"/>
</dbReference>
<organism evidence="18">
    <name type="scientific">Aphanomyces invadans</name>
    <dbReference type="NCBI Taxonomy" id="157072"/>
    <lineage>
        <taxon>Eukaryota</taxon>
        <taxon>Sar</taxon>
        <taxon>Stramenopiles</taxon>
        <taxon>Oomycota</taxon>
        <taxon>Saprolegniomycetes</taxon>
        <taxon>Saprolegniales</taxon>
        <taxon>Verrucalvaceae</taxon>
        <taxon>Aphanomyces</taxon>
    </lineage>
</organism>
<dbReference type="OrthoDB" id="844at2759"/>